<evidence type="ECO:0000313" key="4">
    <source>
        <dbReference type="Proteomes" id="UP001519311"/>
    </source>
</evidence>
<keyword evidence="4" id="KW-1185">Reference proteome</keyword>
<organism evidence="3 4">
    <name type="scientific">Streptomyces clavifer</name>
    <dbReference type="NCBI Taxonomy" id="68188"/>
    <lineage>
        <taxon>Bacteria</taxon>
        <taxon>Bacillati</taxon>
        <taxon>Actinomycetota</taxon>
        <taxon>Actinomycetes</taxon>
        <taxon>Kitasatosporales</taxon>
        <taxon>Streptomycetaceae</taxon>
        <taxon>Streptomyces</taxon>
    </lineage>
</organism>
<feature type="domain" description="Carboxymuconolactone decarboxylase-like" evidence="2">
    <location>
        <begin position="63"/>
        <end position="107"/>
    </location>
</feature>
<dbReference type="Pfam" id="PF02627">
    <property type="entry name" value="CMD"/>
    <property type="match status" value="1"/>
</dbReference>
<dbReference type="RefSeq" id="WP_056799883.1">
    <property type="nucleotide sequence ID" value="NZ_BMWJ01000007.1"/>
</dbReference>
<dbReference type="Gene3D" id="1.20.1290.10">
    <property type="entry name" value="AhpD-like"/>
    <property type="match status" value="1"/>
</dbReference>
<comment type="caution">
    <text evidence="3">The sequence shown here is derived from an EMBL/GenBank/DDBJ whole genome shotgun (WGS) entry which is preliminary data.</text>
</comment>
<proteinExistence type="predicted"/>
<dbReference type="InterPro" id="IPR029032">
    <property type="entry name" value="AhpD-like"/>
</dbReference>
<dbReference type="Proteomes" id="UP001519311">
    <property type="component" value="Unassembled WGS sequence"/>
</dbReference>
<evidence type="ECO:0000313" key="3">
    <source>
        <dbReference type="EMBL" id="MBP2364068.1"/>
    </source>
</evidence>
<protein>
    <submittedName>
        <fullName evidence="3">Alkylhydroperoxidase family enzyme</fullName>
    </submittedName>
</protein>
<gene>
    <name evidence="3" type="ORF">JOF59_006560</name>
</gene>
<evidence type="ECO:0000259" key="2">
    <source>
        <dbReference type="Pfam" id="PF02627"/>
    </source>
</evidence>
<evidence type="ECO:0000256" key="1">
    <source>
        <dbReference type="SAM" id="MobiDB-lite"/>
    </source>
</evidence>
<dbReference type="SUPFAM" id="SSF69118">
    <property type="entry name" value="AhpD-like"/>
    <property type="match status" value="2"/>
</dbReference>
<name>A0ABS4VJG1_9ACTN</name>
<sequence length="351" mass="37186">MKDPRLLIQSPLRRLSLLQVRHIATVPFDEATGDTGRVYRELEQDFGVLAPPVALHAPVPALLAASWMTLRETMLVDGLVPRAAKEAVAAAVSRGNQCPFCITMHSTMHNSLTARPTSSGRGAKAGPNGGAGTAPGQLTAWIDSAGRPPFAPELMPELAGTAFCLQYLNRMVNVFLGAQPLPPHAPDRAVGPVLRVLTGLMRSSVRARPRAGTSLSLLPDAPLPEDLGWAAADPRIAAALARSTAAVELTAAELVPEPVRDLVAAELARWDGGDPGLGRAWLDAPLRELPPADRPAGNLALLTALASYRVDDKVIAAFRQNGGGDREILAVTSWAAQRAAQRRSGQLLRDN</sequence>
<dbReference type="EMBL" id="JAGINS010000002">
    <property type="protein sequence ID" value="MBP2364068.1"/>
    <property type="molecule type" value="Genomic_DNA"/>
</dbReference>
<dbReference type="GeneID" id="97346514"/>
<accession>A0ABS4VJG1</accession>
<feature type="region of interest" description="Disordered" evidence="1">
    <location>
        <begin position="112"/>
        <end position="138"/>
    </location>
</feature>
<reference evidence="3 4" key="1">
    <citation type="submission" date="2021-03" db="EMBL/GenBank/DDBJ databases">
        <title>Sequencing the genomes of 1000 actinobacteria strains.</title>
        <authorList>
            <person name="Klenk H.-P."/>
        </authorList>
    </citation>
    <scope>NUCLEOTIDE SEQUENCE [LARGE SCALE GENOMIC DNA]</scope>
    <source>
        <strain evidence="3 4">DSM 40843</strain>
    </source>
</reference>
<dbReference type="InterPro" id="IPR003779">
    <property type="entry name" value="CMD-like"/>
</dbReference>